<dbReference type="Proteomes" id="UP000664534">
    <property type="component" value="Unassembled WGS sequence"/>
</dbReference>
<sequence>MLNLRAAGRVSRTIRVRSSFRQLRQESTHTSNSSPSSGLSQSLIGGLAGGGLVFLGGYTYYHFSGAKNLVNTARRAEDTFKSYGKQLKESSPEPSEALEWLRSSAKSYAAFIPGARGYVDSAFDDLDVVRNKHGKEVDNIIKEAYAELKDVSQDGMSVTTATKAWDILQKHLNSIGDLAGDAASDIINNHPALKEKVGGNLDELKQMGDKYGPEAKKQVDETWDQIRDIFKSGVSASTFPKVQSLVQDKVQKIQELGGKLWDQGMEKAKPYLDKSPEVKKLVEENKEKLKKQGNVQELYEKVKDAVQSGNTDSLKQYVQNTVKKVGQGNGGGGGGLEKYFNMVPGGGEIIPKLEQLQQVAQEQGQEAEKIVKDTFKEIQDVLQRKVGEAEELAQKAKKNAKKN</sequence>
<protein>
    <submittedName>
        <fullName evidence="2">Uncharacterized protein</fullName>
    </submittedName>
</protein>
<dbReference type="AlphaFoldDB" id="A0A8H3F5V6"/>
<dbReference type="OrthoDB" id="3883941at2759"/>
<keyword evidence="3" id="KW-1185">Reference proteome</keyword>
<evidence type="ECO:0000256" key="1">
    <source>
        <dbReference type="SAM" id="Coils"/>
    </source>
</evidence>
<name>A0A8H3F5V6_9LECA</name>
<comment type="caution">
    <text evidence="2">The sequence shown here is derived from an EMBL/GenBank/DDBJ whole genome shotgun (WGS) entry which is preliminary data.</text>
</comment>
<evidence type="ECO:0000313" key="3">
    <source>
        <dbReference type="Proteomes" id="UP000664534"/>
    </source>
</evidence>
<feature type="coiled-coil region" evidence="1">
    <location>
        <begin position="353"/>
        <end position="399"/>
    </location>
</feature>
<organism evidence="2 3">
    <name type="scientific">Imshaugia aleurites</name>
    <dbReference type="NCBI Taxonomy" id="172621"/>
    <lineage>
        <taxon>Eukaryota</taxon>
        <taxon>Fungi</taxon>
        <taxon>Dikarya</taxon>
        <taxon>Ascomycota</taxon>
        <taxon>Pezizomycotina</taxon>
        <taxon>Lecanoromycetes</taxon>
        <taxon>OSLEUM clade</taxon>
        <taxon>Lecanoromycetidae</taxon>
        <taxon>Lecanorales</taxon>
        <taxon>Lecanorineae</taxon>
        <taxon>Parmeliaceae</taxon>
        <taxon>Imshaugia</taxon>
    </lineage>
</organism>
<evidence type="ECO:0000313" key="2">
    <source>
        <dbReference type="EMBL" id="CAF9916577.1"/>
    </source>
</evidence>
<dbReference type="EMBL" id="CAJPDT010000017">
    <property type="protein sequence ID" value="CAF9916577.1"/>
    <property type="molecule type" value="Genomic_DNA"/>
</dbReference>
<proteinExistence type="predicted"/>
<keyword evidence="1" id="KW-0175">Coiled coil</keyword>
<accession>A0A8H3F5V6</accession>
<reference evidence="2" key="1">
    <citation type="submission" date="2021-03" db="EMBL/GenBank/DDBJ databases">
        <authorList>
            <person name="Tagirdzhanova G."/>
        </authorList>
    </citation>
    <scope>NUCLEOTIDE SEQUENCE</scope>
</reference>
<gene>
    <name evidence="2" type="ORF">IMSHALPRED_003238</name>
</gene>
<dbReference type="SUPFAM" id="SSF69989">
    <property type="entry name" value="C-terminal domain of PLC-beta"/>
    <property type="match status" value="1"/>
</dbReference>